<keyword evidence="2" id="KW-0012">Acyltransferase</keyword>
<keyword evidence="1" id="KW-0808">Transferase</keyword>
<reference evidence="5" key="1">
    <citation type="submission" date="2020-05" db="EMBL/GenBank/DDBJ databases">
        <authorList>
            <person name="Chiriac C."/>
            <person name="Salcher M."/>
            <person name="Ghai R."/>
            <person name="Kavagutti S V."/>
        </authorList>
    </citation>
    <scope>NUCLEOTIDE SEQUENCE</scope>
</reference>
<dbReference type="PROSITE" id="PS51186">
    <property type="entry name" value="GNAT"/>
    <property type="match status" value="1"/>
</dbReference>
<dbReference type="InterPro" id="IPR000182">
    <property type="entry name" value="GNAT_dom"/>
</dbReference>
<sequence>MSILDRLIRREEPQPTNPVLEVSLLARKHIRDIMPIEEAVYPKPWTAKVFSEEIDMMMRGRRHYVVAHIGRDLVGYCGLLFAEQDAHITNIAVHPKWQKRGIATELMLELAYEARERKCEALTLEVRHTNKAAQELYRRFGFAPAGIRRKYYENTDDAIVMWCQDIQTDEYRLRLEAITDTRP</sequence>
<proteinExistence type="predicted"/>
<organism evidence="5">
    <name type="scientific">freshwater metagenome</name>
    <dbReference type="NCBI Taxonomy" id="449393"/>
    <lineage>
        <taxon>unclassified sequences</taxon>
        <taxon>metagenomes</taxon>
        <taxon>ecological metagenomes</taxon>
    </lineage>
</organism>
<protein>
    <submittedName>
        <fullName evidence="5">Unannotated protein</fullName>
    </submittedName>
</protein>
<dbReference type="InterPro" id="IPR016181">
    <property type="entry name" value="Acyl_CoA_acyltransferase"/>
</dbReference>
<dbReference type="PANTHER" id="PTHR43877">
    <property type="entry name" value="AMINOALKYLPHOSPHONATE N-ACETYLTRANSFERASE-RELATED-RELATED"/>
    <property type="match status" value="1"/>
</dbReference>
<dbReference type="CDD" id="cd04301">
    <property type="entry name" value="NAT_SF"/>
    <property type="match status" value="1"/>
</dbReference>
<evidence type="ECO:0000256" key="2">
    <source>
        <dbReference type="ARBA" id="ARBA00023315"/>
    </source>
</evidence>
<dbReference type="Gene3D" id="3.40.630.30">
    <property type="match status" value="1"/>
</dbReference>
<gene>
    <name evidence="4" type="ORF">UFOPK2195_00658</name>
    <name evidence="5" type="ORF">UFOPK4000_00536</name>
</gene>
<dbReference type="Pfam" id="PF00583">
    <property type="entry name" value="Acetyltransf_1"/>
    <property type="match status" value="1"/>
</dbReference>
<dbReference type="EMBL" id="CAFBOT010000071">
    <property type="protein sequence ID" value="CAB4988068.1"/>
    <property type="molecule type" value="Genomic_DNA"/>
</dbReference>
<dbReference type="InterPro" id="IPR050832">
    <property type="entry name" value="Bact_Acetyltransf"/>
</dbReference>
<evidence type="ECO:0000259" key="3">
    <source>
        <dbReference type="PROSITE" id="PS51186"/>
    </source>
</evidence>
<dbReference type="InterPro" id="IPR006464">
    <property type="entry name" value="AcTrfase_RimI/Ard1"/>
</dbReference>
<dbReference type="EMBL" id="CAEZWH010000112">
    <property type="protein sequence ID" value="CAB4654382.1"/>
    <property type="molecule type" value="Genomic_DNA"/>
</dbReference>
<dbReference type="SUPFAM" id="SSF55729">
    <property type="entry name" value="Acyl-CoA N-acyltransferases (Nat)"/>
    <property type="match status" value="1"/>
</dbReference>
<name>A0A6J7N6W9_9ZZZZ</name>
<evidence type="ECO:0000256" key="1">
    <source>
        <dbReference type="ARBA" id="ARBA00022679"/>
    </source>
</evidence>
<accession>A0A6J7N6W9</accession>
<feature type="domain" description="N-acetyltransferase" evidence="3">
    <location>
        <begin position="20"/>
        <end position="166"/>
    </location>
</feature>
<evidence type="ECO:0000313" key="4">
    <source>
        <dbReference type="EMBL" id="CAB4654382.1"/>
    </source>
</evidence>
<dbReference type="GO" id="GO:0008080">
    <property type="term" value="F:N-acetyltransferase activity"/>
    <property type="evidence" value="ECO:0007669"/>
    <property type="project" value="InterPro"/>
</dbReference>
<dbReference type="NCBIfam" id="TIGR01575">
    <property type="entry name" value="rimI"/>
    <property type="match status" value="1"/>
</dbReference>
<dbReference type="AlphaFoldDB" id="A0A6J7N6W9"/>
<evidence type="ECO:0000313" key="5">
    <source>
        <dbReference type="EMBL" id="CAB4988068.1"/>
    </source>
</evidence>